<comment type="subcellular location">
    <subcellularLocation>
        <location evidence="1">Membrane</location>
    </subcellularLocation>
</comment>
<evidence type="ECO:0000256" key="4">
    <source>
        <dbReference type="ARBA" id="ARBA00022970"/>
    </source>
</evidence>
<keyword evidence="2" id="KW-0813">Transport</keyword>
<keyword evidence="4" id="KW-0029">Amino-acid transport</keyword>
<dbReference type="PANTHER" id="PTHR48017">
    <property type="entry name" value="OS05G0424000 PROTEIN-RELATED"/>
    <property type="match status" value="1"/>
</dbReference>
<evidence type="ECO:0000259" key="9">
    <source>
        <dbReference type="Pfam" id="PF01490"/>
    </source>
</evidence>
<feature type="non-terminal residue" evidence="10">
    <location>
        <position position="1"/>
    </location>
</feature>
<evidence type="ECO:0000313" key="11">
    <source>
        <dbReference type="Proteomes" id="UP000824469"/>
    </source>
</evidence>
<feature type="transmembrane region" description="Helical" evidence="8">
    <location>
        <begin position="68"/>
        <end position="86"/>
    </location>
</feature>
<sequence>GTEKSKEMADLEVPSNHDTHTSHPLHITAFEENEHFVRTGTLWTATAHVVTAVIGAGVLSLAWSVAQLGWVAGPAVMIVFALITYYSSSLLADCYKFPDPVTGPNRNYTYRDAVRVNLAFGENAPGNLFTGFGFYEPYWLVDFANACIVVHLVGAYQVFCQPLFAFIED</sequence>
<dbReference type="GO" id="GO:0006865">
    <property type="term" value="P:amino acid transport"/>
    <property type="evidence" value="ECO:0007669"/>
    <property type="project" value="UniProtKB-KW"/>
</dbReference>
<evidence type="ECO:0000256" key="7">
    <source>
        <dbReference type="SAM" id="MobiDB-lite"/>
    </source>
</evidence>
<evidence type="ECO:0000256" key="1">
    <source>
        <dbReference type="ARBA" id="ARBA00004370"/>
    </source>
</evidence>
<keyword evidence="6 8" id="KW-0472">Membrane</keyword>
<feature type="transmembrane region" description="Helical" evidence="8">
    <location>
        <begin position="42"/>
        <end position="62"/>
    </location>
</feature>
<reference evidence="10 11" key="1">
    <citation type="journal article" date="2021" name="Nat. Plants">
        <title>The Taxus genome provides insights into paclitaxel biosynthesis.</title>
        <authorList>
            <person name="Xiong X."/>
            <person name="Gou J."/>
            <person name="Liao Q."/>
            <person name="Li Y."/>
            <person name="Zhou Q."/>
            <person name="Bi G."/>
            <person name="Li C."/>
            <person name="Du R."/>
            <person name="Wang X."/>
            <person name="Sun T."/>
            <person name="Guo L."/>
            <person name="Liang H."/>
            <person name="Lu P."/>
            <person name="Wu Y."/>
            <person name="Zhang Z."/>
            <person name="Ro D.K."/>
            <person name="Shang Y."/>
            <person name="Huang S."/>
            <person name="Yan J."/>
        </authorList>
    </citation>
    <scope>NUCLEOTIDE SEQUENCE [LARGE SCALE GENOMIC DNA]</scope>
    <source>
        <strain evidence="10">Ta-2019</strain>
    </source>
</reference>
<feature type="domain" description="Amino acid transporter transmembrane" evidence="9">
    <location>
        <begin position="38"/>
        <end position="117"/>
    </location>
</feature>
<dbReference type="AlphaFoldDB" id="A0AA38C6A2"/>
<dbReference type="EMBL" id="JAHRHJ020003488">
    <property type="protein sequence ID" value="KAH9291629.1"/>
    <property type="molecule type" value="Genomic_DNA"/>
</dbReference>
<accession>A0AA38C6A2</accession>
<dbReference type="Pfam" id="PF01490">
    <property type="entry name" value="Aa_trans"/>
    <property type="match status" value="2"/>
</dbReference>
<dbReference type="GO" id="GO:0016020">
    <property type="term" value="C:membrane"/>
    <property type="evidence" value="ECO:0007669"/>
    <property type="project" value="UniProtKB-SubCell"/>
</dbReference>
<keyword evidence="11" id="KW-1185">Reference proteome</keyword>
<evidence type="ECO:0000256" key="5">
    <source>
        <dbReference type="ARBA" id="ARBA00022989"/>
    </source>
</evidence>
<gene>
    <name evidence="10" type="ORF">KI387_043187</name>
</gene>
<organism evidence="10 11">
    <name type="scientific">Taxus chinensis</name>
    <name type="common">Chinese yew</name>
    <name type="synonym">Taxus wallichiana var. chinensis</name>
    <dbReference type="NCBI Taxonomy" id="29808"/>
    <lineage>
        <taxon>Eukaryota</taxon>
        <taxon>Viridiplantae</taxon>
        <taxon>Streptophyta</taxon>
        <taxon>Embryophyta</taxon>
        <taxon>Tracheophyta</taxon>
        <taxon>Spermatophyta</taxon>
        <taxon>Pinopsida</taxon>
        <taxon>Pinidae</taxon>
        <taxon>Conifers II</taxon>
        <taxon>Cupressales</taxon>
        <taxon>Taxaceae</taxon>
        <taxon>Taxus</taxon>
    </lineage>
</organism>
<protein>
    <recommendedName>
        <fullName evidence="9">Amino acid transporter transmembrane domain-containing protein</fullName>
    </recommendedName>
</protein>
<proteinExistence type="predicted"/>
<evidence type="ECO:0000313" key="10">
    <source>
        <dbReference type="EMBL" id="KAH9291629.1"/>
    </source>
</evidence>
<evidence type="ECO:0000256" key="8">
    <source>
        <dbReference type="SAM" id="Phobius"/>
    </source>
</evidence>
<feature type="non-terminal residue" evidence="10">
    <location>
        <position position="169"/>
    </location>
</feature>
<keyword evidence="5 8" id="KW-1133">Transmembrane helix</keyword>
<feature type="domain" description="Amino acid transporter transmembrane" evidence="9">
    <location>
        <begin position="118"/>
        <end position="168"/>
    </location>
</feature>
<evidence type="ECO:0000256" key="2">
    <source>
        <dbReference type="ARBA" id="ARBA00022448"/>
    </source>
</evidence>
<keyword evidence="3 8" id="KW-0812">Transmembrane</keyword>
<feature type="compositionally biased region" description="Basic and acidic residues" evidence="7">
    <location>
        <begin position="1"/>
        <end position="21"/>
    </location>
</feature>
<dbReference type="InterPro" id="IPR013057">
    <property type="entry name" value="AA_transpt_TM"/>
</dbReference>
<feature type="region of interest" description="Disordered" evidence="7">
    <location>
        <begin position="1"/>
        <end position="23"/>
    </location>
</feature>
<evidence type="ECO:0000256" key="6">
    <source>
        <dbReference type="ARBA" id="ARBA00023136"/>
    </source>
</evidence>
<name>A0AA38C6A2_TAXCH</name>
<evidence type="ECO:0000256" key="3">
    <source>
        <dbReference type="ARBA" id="ARBA00022692"/>
    </source>
</evidence>
<comment type="caution">
    <text evidence="10">The sequence shown here is derived from an EMBL/GenBank/DDBJ whole genome shotgun (WGS) entry which is preliminary data.</text>
</comment>
<dbReference type="Proteomes" id="UP000824469">
    <property type="component" value="Unassembled WGS sequence"/>
</dbReference>